<dbReference type="SUPFAM" id="SSF56219">
    <property type="entry name" value="DNase I-like"/>
    <property type="match status" value="1"/>
</dbReference>
<keyword evidence="2" id="KW-0378">Hydrolase</keyword>
<keyword evidence="3" id="KW-1185">Reference proteome</keyword>
<keyword evidence="2" id="KW-0540">Nuclease</keyword>
<dbReference type="InterPro" id="IPR005135">
    <property type="entry name" value="Endo/exonuclease/phosphatase"/>
</dbReference>
<keyword evidence="2" id="KW-0255">Endonuclease</keyword>
<dbReference type="RefSeq" id="WP_380137977.1">
    <property type="nucleotide sequence ID" value="NZ_JBHLUI010000008.1"/>
</dbReference>
<dbReference type="EMBL" id="JBHMDM010000007">
    <property type="protein sequence ID" value="MFB9377705.1"/>
    <property type="molecule type" value="Genomic_DNA"/>
</dbReference>
<accession>A0ABV5LUG9</accession>
<gene>
    <name evidence="2" type="ORF">ACFFVI_12080</name>
</gene>
<reference evidence="2 3" key="1">
    <citation type="submission" date="2024-09" db="EMBL/GenBank/DDBJ databases">
        <authorList>
            <person name="Sun Q."/>
            <person name="Mori K."/>
        </authorList>
    </citation>
    <scope>NUCLEOTIDE SEQUENCE [LARGE SCALE GENOMIC DNA]</scope>
    <source>
        <strain evidence="2 3">TISTR 1856</strain>
    </source>
</reference>
<organism evidence="2 3">
    <name type="scientific">Kineococcus gynurae</name>
    <dbReference type="NCBI Taxonomy" id="452979"/>
    <lineage>
        <taxon>Bacteria</taxon>
        <taxon>Bacillati</taxon>
        <taxon>Actinomycetota</taxon>
        <taxon>Actinomycetes</taxon>
        <taxon>Kineosporiales</taxon>
        <taxon>Kineosporiaceae</taxon>
        <taxon>Kineococcus</taxon>
    </lineage>
</organism>
<dbReference type="Proteomes" id="UP001589748">
    <property type="component" value="Unassembled WGS sequence"/>
</dbReference>
<evidence type="ECO:0000259" key="1">
    <source>
        <dbReference type="Pfam" id="PF03372"/>
    </source>
</evidence>
<evidence type="ECO:0000313" key="3">
    <source>
        <dbReference type="Proteomes" id="UP001589748"/>
    </source>
</evidence>
<proteinExistence type="predicted"/>
<name>A0ABV5LUG9_9ACTN</name>
<protein>
    <submittedName>
        <fullName evidence="2">Endonuclease/exonuclease/phosphatase family protein</fullName>
    </submittedName>
</protein>
<comment type="caution">
    <text evidence="2">The sequence shown here is derived from an EMBL/GenBank/DDBJ whole genome shotgun (WGS) entry which is preliminary data.</text>
</comment>
<dbReference type="Pfam" id="PF03372">
    <property type="entry name" value="Exo_endo_phos"/>
    <property type="match status" value="1"/>
</dbReference>
<sequence length="251" mass="26425">MGGTSAAGGTVALRLASANVRECADDRAALRRVLAATGADVLCLQEVPTRIWTRHRATALARDLGLRTVALGRAGAGTAVLATDRVDVVAGAVRALPTPFWRGRRPVRRRGVAEVEVRVPGDDGAWAAVRVGSIHLGLDEAERHDHATRVCTTPPPGAGSAAGTPEILAGDLNEADGPARRYLCERLSDAAEQVGSTFPTFPARAPRRRIDAVLVDRRVTVERVWTPDVGADAVAATDHLVLVADLRVPLG</sequence>
<feature type="domain" description="Endonuclease/exonuclease/phosphatase" evidence="1">
    <location>
        <begin position="16"/>
        <end position="239"/>
    </location>
</feature>
<dbReference type="GO" id="GO:0004519">
    <property type="term" value="F:endonuclease activity"/>
    <property type="evidence" value="ECO:0007669"/>
    <property type="project" value="UniProtKB-KW"/>
</dbReference>
<evidence type="ECO:0000313" key="2">
    <source>
        <dbReference type="EMBL" id="MFB9377705.1"/>
    </source>
</evidence>
<dbReference type="InterPro" id="IPR036691">
    <property type="entry name" value="Endo/exonu/phosph_ase_sf"/>
</dbReference>
<dbReference type="Gene3D" id="3.60.10.10">
    <property type="entry name" value="Endonuclease/exonuclease/phosphatase"/>
    <property type="match status" value="1"/>
</dbReference>